<organism evidence="2 3">
    <name type="scientific">Gymnopus androsaceus JB14</name>
    <dbReference type="NCBI Taxonomy" id="1447944"/>
    <lineage>
        <taxon>Eukaryota</taxon>
        <taxon>Fungi</taxon>
        <taxon>Dikarya</taxon>
        <taxon>Basidiomycota</taxon>
        <taxon>Agaricomycotina</taxon>
        <taxon>Agaricomycetes</taxon>
        <taxon>Agaricomycetidae</taxon>
        <taxon>Agaricales</taxon>
        <taxon>Marasmiineae</taxon>
        <taxon>Omphalotaceae</taxon>
        <taxon>Gymnopus</taxon>
    </lineage>
</organism>
<evidence type="ECO:0000313" key="3">
    <source>
        <dbReference type="Proteomes" id="UP000799118"/>
    </source>
</evidence>
<proteinExistence type="predicted"/>
<evidence type="ECO:0000256" key="1">
    <source>
        <dbReference type="SAM" id="Coils"/>
    </source>
</evidence>
<evidence type="ECO:0000313" key="2">
    <source>
        <dbReference type="EMBL" id="KAE9385763.1"/>
    </source>
</evidence>
<feature type="coiled-coil region" evidence="1">
    <location>
        <begin position="99"/>
        <end position="126"/>
    </location>
</feature>
<protein>
    <submittedName>
        <fullName evidence="2">Uncharacterized protein</fullName>
    </submittedName>
</protein>
<dbReference type="EMBL" id="ML769948">
    <property type="protein sequence ID" value="KAE9385763.1"/>
    <property type="molecule type" value="Genomic_DNA"/>
</dbReference>
<dbReference type="AlphaFoldDB" id="A0A6A4GK78"/>
<gene>
    <name evidence="2" type="ORF">BT96DRAFT_1006754</name>
</gene>
<name>A0A6A4GK78_9AGAR</name>
<dbReference type="Proteomes" id="UP000799118">
    <property type="component" value="Unassembled WGS sequence"/>
</dbReference>
<keyword evidence="3" id="KW-1185">Reference proteome</keyword>
<sequence length="310" mass="34992">MSGCTISTVQLNFNNEEGLSKLGVWLRRKVIACESKLNEAEEVLRKCGFPEDVLQREWDAQIKAQTKPLPPLDYVKDLRKRIMDTSSAPWETATAELELETALQVLRKAEGKVKRKEDSLGKMNARALKTRIRERLRSCKFELDRLELVLSEAIAVSSASIEHTQDSVKRQDPGIAELTQENKAPRNAIAPVKIEMEGLFDLDVDDDIWLDIGLGYDDDDMREMEVLGRGVKYQLGLRKERLCRLFVTWERTIVGVASTEGLPDWGPSVDEVVGARGIHVLGSGIDVAEDGDYDLEFEHEVDGLLVEHFR</sequence>
<dbReference type="OrthoDB" id="3364670at2759"/>
<reference evidence="2" key="1">
    <citation type="journal article" date="2019" name="Environ. Microbiol.">
        <title>Fungal ecological strategies reflected in gene transcription - a case study of two litter decomposers.</title>
        <authorList>
            <person name="Barbi F."/>
            <person name="Kohler A."/>
            <person name="Barry K."/>
            <person name="Baskaran P."/>
            <person name="Daum C."/>
            <person name="Fauchery L."/>
            <person name="Ihrmark K."/>
            <person name="Kuo A."/>
            <person name="LaButti K."/>
            <person name="Lipzen A."/>
            <person name="Morin E."/>
            <person name="Grigoriev I.V."/>
            <person name="Henrissat B."/>
            <person name="Lindahl B."/>
            <person name="Martin F."/>
        </authorList>
    </citation>
    <scope>NUCLEOTIDE SEQUENCE</scope>
    <source>
        <strain evidence="2">JB14</strain>
    </source>
</reference>
<keyword evidence="1" id="KW-0175">Coiled coil</keyword>
<accession>A0A6A4GK78</accession>